<comment type="caution">
    <text evidence="2">The sequence shown here is derived from an EMBL/GenBank/DDBJ whole genome shotgun (WGS) entry which is preliminary data.</text>
</comment>
<sequence length="266" mass="27642">AAGSGARPQSGGLGSSFDSRDDQELYARLMSERQRIQRQHEERKRQKAVRVKQAKPAVSLEERERGFQLYISGANEERAAEEARRLRQARRRPSGGLPGAGGGGADAAQSQWQMATVEFKGKDGQVYRSSPNGFGEGVWSTGCADGGASEQIEEEEEEELSDGGSEEICEDITDGDVVVGGGGAAGSRPGTGGAAGSRPGTGASVSSLDQDTRGVLRMMHTADKDQLVSLRACLTKHIAGNATPKGSAGAGGGGAAPPVRVLRHPG</sequence>
<feature type="compositionally biased region" description="Basic and acidic residues" evidence="1">
    <location>
        <begin position="75"/>
        <end position="85"/>
    </location>
</feature>
<feature type="region of interest" description="Disordered" evidence="1">
    <location>
        <begin position="123"/>
        <end position="212"/>
    </location>
</feature>
<feature type="region of interest" description="Disordered" evidence="1">
    <location>
        <begin position="72"/>
        <end position="111"/>
    </location>
</feature>
<reference evidence="2" key="1">
    <citation type="submission" date="2023-10" db="EMBL/GenBank/DDBJ databases">
        <authorList>
            <person name="Chen Y."/>
            <person name="Shah S."/>
            <person name="Dougan E. K."/>
            <person name="Thang M."/>
            <person name="Chan C."/>
        </authorList>
    </citation>
    <scope>NUCLEOTIDE SEQUENCE [LARGE SCALE GENOMIC DNA]</scope>
</reference>
<feature type="compositionally biased region" description="Acidic residues" evidence="1">
    <location>
        <begin position="151"/>
        <end position="174"/>
    </location>
</feature>
<evidence type="ECO:0000313" key="2">
    <source>
        <dbReference type="EMBL" id="CAK0892703.1"/>
    </source>
</evidence>
<dbReference type="Proteomes" id="UP001189429">
    <property type="component" value="Unassembled WGS sequence"/>
</dbReference>
<gene>
    <name evidence="2" type="ORF">PCOR1329_LOCUS72292</name>
</gene>
<feature type="region of interest" description="Disordered" evidence="1">
    <location>
        <begin position="1"/>
        <end position="58"/>
    </location>
</feature>
<feature type="region of interest" description="Disordered" evidence="1">
    <location>
        <begin position="240"/>
        <end position="266"/>
    </location>
</feature>
<accession>A0ABN9X0I8</accession>
<feature type="compositionally biased region" description="Gly residues" evidence="1">
    <location>
        <begin position="96"/>
        <end position="105"/>
    </location>
</feature>
<feature type="compositionally biased region" description="Basic and acidic residues" evidence="1">
    <location>
        <begin position="18"/>
        <end position="44"/>
    </location>
</feature>
<feature type="compositionally biased region" description="Gly residues" evidence="1">
    <location>
        <begin position="178"/>
        <end position="195"/>
    </location>
</feature>
<feature type="non-terminal residue" evidence="2">
    <location>
        <position position="266"/>
    </location>
</feature>
<feature type="non-terminal residue" evidence="2">
    <location>
        <position position="1"/>
    </location>
</feature>
<name>A0ABN9X0I8_9DINO</name>
<keyword evidence="3" id="KW-1185">Reference proteome</keyword>
<proteinExistence type="predicted"/>
<protein>
    <submittedName>
        <fullName evidence="2">Uncharacterized protein</fullName>
    </submittedName>
</protein>
<dbReference type="EMBL" id="CAUYUJ010019652">
    <property type="protein sequence ID" value="CAK0892703.1"/>
    <property type="molecule type" value="Genomic_DNA"/>
</dbReference>
<organism evidence="2 3">
    <name type="scientific">Prorocentrum cordatum</name>
    <dbReference type="NCBI Taxonomy" id="2364126"/>
    <lineage>
        <taxon>Eukaryota</taxon>
        <taxon>Sar</taxon>
        <taxon>Alveolata</taxon>
        <taxon>Dinophyceae</taxon>
        <taxon>Prorocentrales</taxon>
        <taxon>Prorocentraceae</taxon>
        <taxon>Prorocentrum</taxon>
    </lineage>
</organism>
<evidence type="ECO:0000256" key="1">
    <source>
        <dbReference type="SAM" id="MobiDB-lite"/>
    </source>
</evidence>
<evidence type="ECO:0000313" key="3">
    <source>
        <dbReference type="Proteomes" id="UP001189429"/>
    </source>
</evidence>